<sequence length="329" mass="34862">MRGSLLEESHYYPFGLIQAGISSKALEFGNPENKLKYNGIEYEKDLGLEVYDAQLRELDGQIGRWWQIDPKTEDMEMWSPYASNYNNPIRYSDPLGDEGQACCGSLGTRLWGGVKALGGMLEMAAGAAGGVLTSWTGVGAVVGGAAVVHGADNTAAGFTQLFTGKETKTFTEQGISKGLQATGVSEQTANTAAGYIDGGLSIALSAGSGSVANTSKVVAGTETVAKTPAQLGKEGMTAAGIEQNTTRIPSASGKAAYRVPDGLTTTTLSEVKNVAKQSYTSQLQDYVQYAQQNGLKFDLYVRPTTQLSQPLMDQVNKGNIFLNFLPVKP</sequence>
<dbReference type="Pfam" id="PF15649">
    <property type="entry name" value="Tox-REase-7"/>
    <property type="match status" value="1"/>
</dbReference>
<evidence type="ECO:0000313" key="2">
    <source>
        <dbReference type="EMBL" id="MCG2618156.1"/>
    </source>
</evidence>
<feature type="domain" description="Tox-REase-7" evidence="1">
    <location>
        <begin position="232"/>
        <end position="311"/>
    </location>
</feature>
<proteinExistence type="predicted"/>
<dbReference type="PANTHER" id="PTHR32305">
    <property type="match status" value="1"/>
</dbReference>
<organism evidence="2 3">
    <name type="scientific">Terrimonas ginsenosidimutans</name>
    <dbReference type="NCBI Taxonomy" id="2908004"/>
    <lineage>
        <taxon>Bacteria</taxon>
        <taxon>Pseudomonadati</taxon>
        <taxon>Bacteroidota</taxon>
        <taxon>Chitinophagia</taxon>
        <taxon>Chitinophagales</taxon>
        <taxon>Chitinophagaceae</taxon>
        <taxon>Terrimonas</taxon>
    </lineage>
</organism>
<dbReference type="InterPro" id="IPR028903">
    <property type="entry name" value="Tox-REase-7_dom"/>
</dbReference>
<name>A0ABS9L0L9_9BACT</name>
<dbReference type="RefSeq" id="WP_237877369.1">
    <property type="nucleotide sequence ID" value="NZ_JAKLTR010000037.1"/>
</dbReference>
<dbReference type="InterPro" id="IPR022385">
    <property type="entry name" value="Rhs_assc_core"/>
</dbReference>
<dbReference type="InterPro" id="IPR050708">
    <property type="entry name" value="T6SS_VgrG/RHS"/>
</dbReference>
<dbReference type="NCBIfam" id="TIGR03696">
    <property type="entry name" value="Rhs_assc_core"/>
    <property type="match status" value="1"/>
</dbReference>
<comment type="caution">
    <text evidence="2">The sequence shown here is derived from an EMBL/GenBank/DDBJ whole genome shotgun (WGS) entry which is preliminary data.</text>
</comment>
<dbReference type="EMBL" id="JAKLTR010000037">
    <property type="protein sequence ID" value="MCG2618156.1"/>
    <property type="molecule type" value="Genomic_DNA"/>
</dbReference>
<reference evidence="2" key="1">
    <citation type="submission" date="2022-01" db="EMBL/GenBank/DDBJ databases">
        <authorList>
            <person name="Jo J.-H."/>
            <person name="Im W.-T."/>
        </authorList>
    </citation>
    <scope>NUCLEOTIDE SEQUENCE</scope>
    <source>
        <strain evidence="2">NA20</strain>
    </source>
</reference>
<dbReference type="Proteomes" id="UP001165367">
    <property type="component" value="Unassembled WGS sequence"/>
</dbReference>
<gene>
    <name evidence="2" type="ORF">LZZ85_27900</name>
</gene>
<evidence type="ECO:0000259" key="1">
    <source>
        <dbReference type="Pfam" id="PF15649"/>
    </source>
</evidence>
<evidence type="ECO:0000313" key="3">
    <source>
        <dbReference type="Proteomes" id="UP001165367"/>
    </source>
</evidence>
<protein>
    <submittedName>
        <fullName evidence="2">Toxin</fullName>
    </submittedName>
</protein>
<keyword evidence="3" id="KW-1185">Reference proteome</keyword>
<accession>A0ABS9L0L9</accession>
<dbReference type="Gene3D" id="2.180.10.10">
    <property type="entry name" value="RHS repeat-associated core"/>
    <property type="match status" value="1"/>
</dbReference>
<dbReference type="PANTHER" id="PTHR32305:SF15">
    <property type="entry name" value="PROTEIN RHSA-RELATED"/>
    <property type="match status" value="1"/>
</dbReference>